<dbReference type="Proteomes" id="UP000072618">
    <property type="component" value="Unassembled WGS sequence"/>
</dbReference>
<sequence>MASKEERDYLAQYIDISNARLSDNDVSLLNDFINNIGSHFERTTSYDGWSSDGRYTRTATNEYIIESDYTITHNYSYNDDDGQGGSYSTSYSEARDIINILKAVPELL</sequence>
<dbReference type="RefSeq" id="WP_044674323.1">
    <property type="nucleotide sequence ID" value="NZ_CEFF01000272.1"/>
</dbReference>
<evidence type="ECO:0000313" key="1">
    <source>
        <dbReference type="EMBL" id="CYU40753.1"/>
    </source>
</evidence>
<name>A0A0Z8DBE4_STRSU</name>
<dbReference type="AlphaFoldDB" id="A0A0Z8DBE4"/>
<accession>A0A0Z8DBE4</accession>
<reference evidence="1 2" key="1">
    <citation type="submission" date="2016-02" db="EMBL/GenBank/DDBJ databases">
        <authorList>
            <consortium name="Pathogen Informatics"/>
        </authorList>
    </citation>
    <scope>NUCLEOTIDE SEQUENCE [LARGE SCALE GENOMIC DNA]</scope>
    <source>
        <strain evidence="1 2">LSS32</strain>
    </source>
</reference>
<dbReference type="EMBL" id="FIGJ01000004">
    <property type="protein sequence ID" value="CYU40753.1"/>
    <property type="molecule type" value="Genomic_DNA"/>
</dbReference>
<evidence type="ECO:0000313" key="2">
    <source>
        <dbReference type="Proteomes" id="UP000072618"/>
    </source>
</evidence>
<proteinExistence type="predicted"/>
<gene>
    <name evidence="1" type="ORF">ERS132394_00436</name>
</gene>
<protein>
    <submittedName>
        <fullName evidence="1">Uncharacterized protein</fullName>
    </submittedName>
</protein>
<organism evidence="1 2">
    <name type="scientific">Streptococcus suis</name>
    <dbReference type="NCBI Taxonomy" id="1307"/>
    <lineage>
        <taxon>Bacteria</taxon>
        <taxon>Bacillati</taxon>
        <taxon>Bacillota</taxon>
        <taxon>Bacilli</taxon>
        <taxon>Lactobacillales</taxon>
        <taxon>Streptococcaceae</taxon>
        <taxon>Streptococcus</taxon>
    </lineage>
</organism>